<keyword evidence="1" id="KW-1133">Transmembrane helix</keyword>
<feature type="chain" id="PRO_5040492612" evidence="2">
    <location>
        <begin position="28"/>
        <end position="180"/>
    </location>
</feature>
<organism evidence="3 4">
    <name type="scientific">Anaeramoeba ignava</name>
    <name type="common">Anaerobic marine amoeba</name>
    <dbReference type="NCBI Taxonomy" id="1746090"/>
    <lineage>
        <taxon>Eukaryota</taxon>
        <taxon>Metamonada</taxon>
        <taxon>Anaeramoebidae</taxon>
        <taxon>Anaeramoeba</taxon>
    </lineage>
</organism>
<dbReference type="EMBL" id="JAPDFW010000070">
    <property type="protein sequence ID" value="KAJ5074200.1"/>
    <property type="molecule type" value="Genomic_DNA"/>
</dbReference>
<reference evidence="3" key="1">
    <citation type="submission" date="2022-10" db="EMBL/GenBank/DDBJ databases">
        <title>Novel sulphate-reducing endosymbionts in the free-living metamonad Anaeramoeba.</title>
        <authorList>
            <person name="Jerlstrom-Hultqvist J."/>
            <person name="Cepicka I."/>
            <person name="Gallot-Lavallee L."/>
            <person name="Salas-Leiva D."/>
            <person name="Curtis B.A."/>
            <person name="Zahonova K."/>
            <person name="Pipaliya S."/>
            <person name="Dacks J."/>
            <person name="Roger A.J."/>
        </authorList>
    </citation>
    <scope>NUCLEOTIDE SEQUENCE</scope>
    <source>
        <strain evidence="3">BMAN</strain>
    </source>
</reference>
<name>A0A9Q0LKK8_ANAIG</name>
<keyword evidence="4" id="KW-1185">Reference proteome</keyword>
<sequence length="180" mass="20011">MSKKLISKILALIILVLSVILSAISIAEDNIFKAEETVFGLKTKIFYGNFFGFTKSNFYQSQDFITICGYNENDTILLKGVLINAFFCFISALFFLNAIGQIFHKLRAAWILSLIGSVCVFVAFVVAAASWIHSKTYQDFKNLENLGVYVELGYGDGFGLEISAFFLGLLATGILFFNSK</sequence>
<evidence type="ECO:0000313" key="3">
    <source>
        <dbReference type="EMBL" id="KAJ5074200.1"/>
    </source>
</evidence>
<gene>
    <name evidence="3" type="ORF">M0811_00829</name>
</gene>
<proteinExistence type="predicted"/>
<comment type="caution">
    <text evidence="3">The sequence shown here is derived from an EMBL/GenBank/DDBJ whole genome shotgun (WGS) entry which is preliminary data.</text>
</comment>
<evidence type="ECO:0000256" key="1">
    <source>
        <dbReference type="SAM" id="Phobius"/>
    </source>
</evidence>
<dbReference type="AlphaFoldDB" id="A0A9Q0LKK8"/>
<feature type="transmembrane region" description="Helical" evidence="1">
    <location>
        <begin position="152"/>
        <end position="177"/>
    </location>
</feature>
<keyword evidence="1" id="KW-0472">Membrane</keyword>
<keyword evidence="1" id="KW-0812">Transmembrane</keyword>
<evidence type="ECO:0000256" key="2">
    <source>
        <dbReference type="SAM" id="SignalP"/>
    </source>
</evidence>
<protein>
    <submittedName>
        <fullName evidence="3">Uncharacterized protein</fullName>
    </submittedName>
</protein>
<keyword evidence="2" id="KW-0732">Signal</keyword>
<feature type="transmembrane region" description="Helical" evidence="1">
    <location>
        <begin position="76"/>
        <end position="96"/>
    </location>
</feature>
<feature type="transmembrane region" description="Helical" evidence="1">
    <location>
        <begin position="108"/>
        <end position="132"/>
    </location>
</feature>
<evidence type="ECO:0000313" key="4">
    <source>
        <dbReference type="Proteomes" id="UP001149090"/>
    </source>
</evidence>
<feature type="signal peptide" evidence="2">
    <location>
        <begin position="1"/>
        <end position="27"/>
    </location>
</feature>
<dbReference type="Proteomes" id="UP001149090">
    <property type="component" value="Unassembled WGS sequence"/>
</dbReference>
<accession>A0A9Q0LKK8</accession>